<proteinExistence type="predicted"/>
<dbReference type="PROSITE" id="PS50943">
    <property type="entry name" value="HTH_CROC1"/>
    <property type="match status" value="1"/>
</dbReference>
<evidence type="ECO:0000259" key="1">
    <source>
        <dbReference type="PROSITE" id="PS50943"/>
    </source>
</evidence>
<accession>A0A8S5MP12</accession>
<organism evidence="2">
    <name type="scientific">Myoviridae sp. ctPSW2</name>
    <dbReference type="NCBI Taxonomy" id="2826648"/>
    <lineage>
        <taxon>Viruses</taxon>
        <taxon>Duplodnaviria</taxon>
        <taxon>Heunggongvirae</taxon>
        <taxon>Uroviricota</taxon>
        <taxon>Caudoviricetes</taxon>
    </lineage>
</organism>
<dbReference type="SUPFAM" id="SSF47413">
    <property type="entry name" value="lambda repressor-like DNA-binding domains"/>
    <property type="match status" value="1"/>
</dbReference>
<dbReference type="InterPro" id="IPR031856">
    <property type="entry name" value="YdaS_toxin-like"/>
</dbReference>
<dbReference type="EMBL" id="BK014940">
    <property type="protein sequence ID" value="DAD83667.1"/>
    <property type="molecule type" value="Genomic_DNA"/>
</dbReference>
<feature type="domain" description="HTH cro/C1-type" evidence="1">
    <location>
        <begin position="14"/>
        <end position="58"/>
    </location>
</feature>
<dbReference type="GO" id="GO:0003677">
    <property type="term" value="F:DNA binding"/>
    <property type="evidence" value="ECO:0007669"/>
    <property type="project" value="InterPro"/>
</dbReference>
<sequence>MNNLDKAIKAAGGQAALAAKLGKKRSTVNSWVKGRNKIPAEIAVEIEKLGYGVRREDLRPDVFL</sequence>
<dbReference type="InterPro" id="IPR001387">
    <property type="entry name" value="Cro/C1-type_HTH"/>
</dbReference>
<protein>
    <submittedName>
        <fullName evidence="2">Antitoxin of bacterial toxin-antitoxin system, YdaS/YdaT</fullName>
    </submittedName>
</protein>
<evidence type="ECO:0000313" key="2">
    <source>
        <dbReference type="EMBL" id="DAD83667.1"/>
    </source>
</evidence>
<dbReference type="Pfam" id="PF15943">
    <property type="entry name" value="YdaS_toxin"/>
    <property type="match status" value="1"/>
</dbReference>
<dbReference type="InterPro" id="IPR010982">
    <property type="entry name" value="Lambda_DNA-bd_dom_sf"/>
</dbReference>
<name>A0A8S5MP12_9CAUD</name>
<dbReference type="Gene3D" id="1.10.260.40">
    <property type="entry name" value="lambda repressor-like DNA-binding domains"/>
    <property type="match status" value="1"/>
</dbReference>
<reference evidence="2" key="1">
    <citation type="journal article" date="2021" name="Proc. Natl. Acad. Sci. U.S.A.">
        <title>A Catalog of Tens of Thousands of Viruses from Human Metagenomes Reveals Hidden Associations with Chronic Diseases.</title>
        <authorList>
            <person name="Tisza M.J."/>
            <person name="Buck C.B."/>
        </authorList>
    </citation>
    <scope>NUCLEOTIDE SEQUENCE</scope>
    <source>
        <strain evidence="2">CtPSW2</strain>
    </source>
</reference>